<gene>
    <name evidence="2" type="ORF">PMAYCL1PPCAC_19896</name>
</gene>
<keyword evidence="1" id="KW-0732">Signal</keyword>
<protein>
    <submittedName>
        <fullName evidence="2">Uncharacterized protein</fullName>
    </submittedName>
</protein>
<evidence type="ECO:0000313" key="3">
    <source>
        <dbReference type="Proteomes" id="UP001328107"/>
    </source>
</evidence>
<organism evidence="2 3">
    <name type="scientific">Pristionchus mayeri</name>
    <dbReference type="NCBI Taxonomy" id="1317129"/>
    <lineage>
        <taxon>Eukaryota</taxon>
        <taxon>Metazoa</taxon>
        <taxon>Ecdysozoa</taxon>
        <taxon>Nematoda</taxon>
        <taxon>Chromadorea</taxon>
        <taxon>Rhabditida</taxon>
        <taxon>Rhabditina</taxon>
        <taxon>Diplogasteromorpha</taxon>
        <taxon>Diplogasteroidea</taxon>
        <taxon>Neodiplogasteridae</taxon>
        <taxon>Pristionchus</taxon>
    </lineage>
</organism>
<keyword evidence="3" id="KW-1185">Reference proteome</keyword>
<dbReference type="AlphaFoldDB" id="A0AAN5CRZ6"/>
<dbReference type="EMBL" id="BTRK01000004">
    <property type="protein sequence ID" value="GMR49701.1"/>
    <property type="molecule type" value="Genomic_DNA"/>
</dbReference>
<reference evidence="3" key="1">
    <citation type="submission" date="2022-10" db="EMBL/GenBank/DDBJ databases">
        <title>Genome assembly of Pristionchus species.</title>
        <authorList>
            <person name="Yoshida K."/>
            <person name="Sommer R.J."/>
        </authorList>
    </citation>
    <scope>NUCLEOTIDE SEQUENCE [LARGE SCALE GENOMIC DNA]</scope>
    <source>
        <strain evidence="3">RS5460</strain>
    </source>
</reference>
<feature type="chain" id="PRO_5042866398" evidence="1">
    <location>
        <begin position="16"/>
        <end position="133"/>
    </location>
</feature>
<proteinExistence type="predicted"/>
<accession>A0AAN5CRZ6</accession>
<sequence length="133" mass="13966">LLLHPLSSLVFAALALPHERVRRGGEYCCGGYGRPSYGQGGFDDQQSGFDSFNNGGNFNNGGSFNGGFNSGFNSIPIEGYGRPDFGYQSSGGYGRPSYGQGGFDDQQGGFDSFNNGGNFNGGGFNSGFNFGFN</sequence>
<comment type="caution">
    <text evidence="2">The sequence shown here is derived from an EMBL/GenBank/DDBJ whole genome shotgun (WGS) entry which is preliminary data.</text>
</comment>
<name>A0AAN5CRZ6_9BILA</name>
<feature type="signal peptide" evidence="1">
    <location>
        <begin position="1"/>
        <end position="15"/>
    </location>
</feature>
<feature type="non-terminal residue" evidence="2">
    <location>
        <position position="1"/>
    </location>
</feature>
<dbReference type="Proteomes" id="UP001328107">
    <property type="component" value="Unassembled WGS sequence"/>
</dbReference>
<evidence type="ECO:0000313" key="2">
    <source>
        <dbReference type="EMBL" id="GMR49701.1"/>
    </source>
</evidence>
<evidence type="ECO:0000256" key="1">
    <source>
        <dbReference type="SAM" id="SignalP"/>
    </source>
</evidence>